<keyword evidence="5" id="KW-1185">Reference proteome</keyword>
<accession>A0A1M5B0D4</accession>
<keyword evidence="2" id="KW-0012">Acyltransferase</keyword>
<sequence length="198" mass="21686">MTVSVSRGFAPDERARAAALFWQAFSGKLSRVMGPDARGLAFFERALNPDFALVARDADGRMLGLAGYKTRDGGLTQGGLSDLARVYGWFGALWRGLVLSVLERDLKPGVFQMDGICVATEARGQGVGTLLLRAIKDEARRLGMHEVQLDVIDTNPRARILYEREGFQAIGQDHTGPFKHLFGFSSASKMRWVVPDVG</sequence>
<dbReference type="Proteomes" id="UP000325134">
    <property type="component" value="Unassembled WGS sequence"/>
</dbReference>
<dbReference type="GO" id="GO:0016747">
    <property type="term" value="F:acyltransferase activity, transferring groups other than amino-acyl groups"/>
    <property type="evidence" value="ECO:0007669"/>
    <property type="project" value="InterPro"/>
</dbReference>
<keyword evidence="1 4" id="KW-0808">Transferase</keyword>
<protein>
    <submittedName>
        <fullName evidence="4">Acetyltransferase (GNAT) family protein</fullName>
    </submittedName>
</protein>
<dbReference type="EMBL" id="FQVK01000030">
    <property type="protein sequence ID" value="SHF35935.1"/>
    <property type="molecule type" value="Genomic_DNA"/>
</dbReference>
<dbReference type="Gene3D" id="3.40.630.30">
    <property type="match status" value="1"/>
</dbReference>
<gene>
    <name evidence="4" type="ORF">SAMN05444279_13035</name>
</gene>
<evidence type="ECO:0000313" key="4">
    <source>
        <dbReference type="EMBL" id="SHF35935.1"/>
    </source>
</evidence>
<dbReference type="CDD" id="cd04301">
    <property type="entry name" value="NAT_SF"/>
    <property type="match status" value="1"/>
</dbReference>
<dbReference type="Pfam" id="PF00583">
    <property type="entry name" value="Acetyltransf_1"/>
    <property type="match status" value="1"/>
</dbReference>
<evidence type="ECO:0000313" key="5">
    <source>
        <dbReference type="Proteomes" id="UP000325134"/>
    </source>
</evidence>
<evidence type="ECO:0000259" key="3">
    <source>
        <dbReference type="PROSITE" id="PS51186"/>
    </source>
</evidence>
<feature type="domain" description="N-acetyltransferase" evidence="3">
    <location>
        <begin position="4"/>
        <end position="191"/>
    </location>
</feature>
<dbReference type="InterPro" id="IPR000182">
    <property type="entry name" value="GNAT_dom"/>
</dbReference>
<dbReference type="PANTHER" id="PTHR43877">
    <property type="entry name" value="AMINOALKYLPHOSPHONATE N-ACETYLTRANSFERASE-RELATED-RELATED"/>
    <property type="match status" value="1"/>
</dbReference>
<proteinExistence type="predicted"/>
<dbReference type="InterPro" id="IPR050832">
    <property type="entry name" value="Bact_Acetyltransf"/>
</dbReference>
<dbReference type="InterPro" id="IPR016181">
    <property type="entry name" value="Acyl_CoA_acyltransferase"/>
</dbReference>
<dbReference type="SUPFAM" id="SSF55729">
    <property type="entry name" value="Acyl-CoA N-acyltransferases (Nat)"/>
    <property type="match status" value="1"/>
</dbReference>
<evidence type="ECO:0000256" key="1">
    <source>
        <dbReference type="ARBA" id="ARBA00022679"/>
    </source>
</evidence>
<evidence type="ECO:0000256" key="2">
    <source>
        <dbReference type="ARBA" id="ARBA00023315"/>
    </source>
</evidence>
<dbReference type="PROSITE" id="PS51186">
    <property type="entry name" value="GNAT"/>
    <property type="match status" value="1"/>
</dbReference>
<reference evidence="4 5" key="1">
    <citation type="submission" date="2016-11" db="EMBL/GenBank/DDBJ databases">
        <authorList>
            <person name="Varghese N."/>
            <person name="Submissions S."/>
        </authorList>
    </citation>
    <scope>NUCLEOTIDE SEQUENCE [LARGE SCALE GENOMIC DNA]</scope>
    <source>
        <strain evidence="4 5">DSM 29341</strain>
    </source>
</reference>
<dbReference type="AlphaFoldDB" id="A0A1M5B0D4"/>
<organism evidence="4 5">
    <name type="scientific">Ruegeria intermedia</name>
    <dbReference type="NCBI Taxonomy" id="996115"/>
    <lineage>
        <taxon>Bacteria</taxon>
        <taxon>Pseudomonadati</taxon>
        <taxon>Pseudomonadota</taxon>
        <taxon>Alphaproteobacteria</taxon>
        <taxon>Rhodobacterales</taxon>
        <taxon>Roseobacteraceae</taxon>
        <taxon>Ruegeria</taxon>
    </lineage>
</organism>
<name>A0A1M5B0D4_9RHOB</name>
<dbReference type="RefSeq" id="WP_223162553.1">
    <property type="nucleotide sequence ID" value="NZ_FQVK01000030.1"/>
</dbReference>